<dbReference type="AlphaFoldDB" id="A0A4C1WBL7"/>
<gene>
    <name evidence="1" type="ORF">EVAR_30625_1</name>
</gene>
<name>A0A4C1WBL7_EUMVA</name>
<sequence length="138" mass="15985">MLDAVVLKACRAYRRESVLHSALILSRLLPVDIRVKEAAWLYEVKRSKDLGDIFVDRELENPVYFGDLPHFSKVPEIGYESVEDLESQTIDRFAVVGQHIYTDGSRIEGKVGAALTEWRDREETWYSTLRRDTFCTVF</sequence>
<proteinExistence type="predicted"/>
<comment type="caution">
    <text evidence="1">The sequence shown here is derived from an EMBL/GenBank/DDBJ whole genome shotgun (WGS) entry which is preliminary data.</text>
</comment>
<dbReference type="EMBL" id="BGZK01000503">
    <property type="protein sequence ID" value="GBP47535.1"/>
    <property type="molecule type" value="Genomic_DNA"/>
</dbReference>
<evidence type="ECO:0000313" key="1">
    <source>
        <dbReference type="EMBL" id="GBP47535.1"/>
    </source>
</evidence>
<evidence type="ECO:0000313" key="2">
    <source>
        <dbReference type="Proteomes" id="UP000299102"/>
    </source>
</evidence>
<dbReference type="Proteomes" id="UP000299102">
    <property type="component" value="Unassembled WGS sequence"/>
</dbReference>
<protein>
    <submittedName>
        <fullName evidence="1">Uncharacterized protein</fullName>
    </submittedName>
</protein>
<keyword evidence="2" id="KW-1185">Reference proteome</keyword>
<accession>A0A4C1WBL7</accession>
<dbReference type="OrthoDB" id="411871at2759"/>
<organism evidence="1 2">
    <name type="scientific">Eumeta variegata</name>
    <name type="common">Bagworm moth</name>
    <name type="synonym">Eumeta japonica</name>
    <dbReference type="NCBI Taxonomy" id="151549"/>
    <lineage>
        <taxon>Eukaryota</taxon>
        <taxon>Metazoa</taxon>
        <taxon>Ecdysozoa</taxon>
        <taxon>Arthropoda</taxon>
        <taxon>Hexapoda</taxon>
        <taxon>Insecta</taxon>
        <taxon>Pterygota</taxon>
        <taxon>Neoptera</taxon>
        <taxon>Endopterygota</taxon>
        <taxon>Lepidoptera</taxon>
        <taxon>Glossata</taxon>
        <taxon>Ditrysia</taxon>
        <taxon>Tineoidea</taxon>
        <taxon>Psychidae</taxon>
        <taxon>Oiketicinae</taxon>
        <taxon>Eumeta</taxon>
    </lineage>
</organism>
<reference evidence="1 2" key="1">
    <citation type="journal article" date="2019" name="Commun. Biol.">
        <title>The bagworm genome reveals a unique fibroin gene that provides high tensile strength.</title>
        <authorList>
            <person name="Kono N."/>
            <person name="Nakamura H."/>
            <person name="Ohtoshi R."/>
            <person name="Tomita M."/>
            <person name="Numata K."/>
            <person name="Arakawa K."/>
        </authorList>
    </citation>
    <scope>NUCLEOTIDE SEQUENCE [LARGE SCALE GENOMIC DNA]</scope>
</reference>